<organism evidence="3 4">
    <name type="scientific">Methanogenium organophilum</name>
    <dbReference type="NCBI Taxonomy" id="2199"/>
    <lineage>
        <taxon>Archaea</taxon>
        <taxon>Methanobacteriati</taxon>
        <taxon>Methanobacteriota</taxon>
        <taxon>Stenosarchaea group</taxon>
        <taxon>Methanomicrobia</taxon>
        <taxon>Methanomicrobiales</taxon>
        <taxon>Methanomicrobiaceae</taxon>
        <taxon>Methanogenium</taxon>
    </lineage>
</organism>
<reference evidence="3" key="1">
    <citation type="submission" date="2022-11" db="EMBL/GenBank/DDBJ databases">
        <title>Complete genome sequence of Methanogenium organophilum DSM 3596.</title>
        <authorList>
            <person name="Chen S.-C."/>
            <person name="Lai S.-J."/>
            <person name="You Y.-T."/>
        </authorList>
    </citation>
    <scope>NUCLEOTIDE SEQUENCE</scope>
    <source>
        <strain evidence="3">DSM 3596</strain>
    </source>
</reference>
<dbReference type="RefSeq" id="WP_268186965.1">
    <property type="nucleotide sequence ID" value="NZ_CP113361.1"/>
</dbReference>
<evidence type="ECO:0000256" key="1">
    <source>
        <dbReference type="SAM" id="Coils"/>
    </source>
</evidence>
<keyword evidence="1" id="KW-0175">Coiled coil</keyword>
<feature type="coiled-coil region" evidence="1">
    <location>
        <begin position="60"/>
        <end position="101"/>
    </location>
</feature>
<dbReference type="AlphaFoldDB" id="A0A9X9T828"/>
<sequence>MYETNVPKTQRKSSFTHSLSSVPHTIDNTLPSMDKRLGQYFDAHMTSIISEWGLVARFTLEDLEHRLDVVSTEISILEKEKGALEGRASALDLALRELEEK</sequence>
<dbReference type="Proteomes" id="UP001163096">
    <property type="component" value="Chromosome"/>
</dbReference>
<gene>
    <name evidence="3" type="ORF">OU421_02195</name>
</gene>
<protein>
    <submittedName>
        <fullName evidence="3">Uncharacterized protein</fullName>
    </submittedName>
</protein>
<keyword evidence="4" id="KW-1185">Reference proteome</keyword>
<dbReference type="KEGG" id="mou:OU421_02195"/>
<evidence type="ECO:0000256" key="2">
    <source>
        <dbReference type="SAM" id="MobiDB-lite"/>
    </source>
</evidence>
<dbReference type="GeneID" id="76833875"/>
<accession>A0A9X9T828</accession>
<dbReference type="EMBL" id="CP113361">
    <property type="protein sequence ID" value="WAI01704.1"/>
    <property type="molecule type" value="Genomic_DNA"/>
</dbReference>
<evidence type="ECO:0000313" key="3">
    <source>
        <dbReference type="EMBL" id="WAI01704.1"/>
    </source>
</evidence>
<evidence type="ECO:0000313" key="4">
    <source>
        <dbReference type="Proteomes" id="UP001163096"/>
    </source>
</evidence>
<feature type="region of interest" description="Disordered" evidence="2">
    <location>
        <begin position="1"/>
        <end position="20"/>
    </location>
</feature>
<proteinExistence type="predicted"/>
<name>A0A9X9T828_METOG</name>